<evidence type="ECO:0000313" key="1">
    <source>
        <dbReference type="EMBL" id="SNQ45639.1"/>
    </source>
</evidence>
<dbReference type="Proteomes" id="UP000234331">
    <property type="component" value="Unassembled WGS sequence"/>
</dbReference>
<sequence>MIWNALLPMLWKAIRDQLIDGMDGEGRRMWRRSVRSGR</sequence>
<protein>
    <submittedName>
        <fullName evidence="1">Uncharacterized protein</fullName>
    </submittedName>
</protein>
<proteinExistence type="predicted"/>
<evidence type="ECO:0000313" key="2">
    <source>
        <dbReference type="Proteomes" id="UP000234331"/>
    </source>
</evidence>
<dbReference type="AlphaFoldDB" id="A0A2I2KIZ5"/>
<reference evidence="1 2" key="1">
    <citation type="submission" date="2017-06" db="EMBL/GenBank/DDBJ databases">
        <authorList>
            <person name="Kim H.J."/>
            <person name="Triplett B.A."/>
        </authorList>
    </citation>
    <scope>NUCLEOTIDE SEQUENCE [LARGE SCALE GENOMIC DNA]</scope>
    <source>
        <strain evidence="1">FRACA_ARgP5</strain>
    </source>
</reference>
<dbReference type="EMBL" id="FZMO01000008">
    <property type="protein sequence ID" value="SNQ45639.1"/>
    <property type="molecule type" value="Genomic_DNA"/>
</dbReference>
<name>A0A2I2KIZ5_9ACTN</name>
<keyword evidence="2" id="KW-1185">Reference proteome</keyword>
<gene>
    <name evidence="1" type="ORF">FRACA_1050023</name>
</gene>
<organism evidence="1 2">
    <name type="scientific">Frankia canadensis</name>
    <dbReference type="NCBI Taxonomy" id="1836972"/>
    <lineage>
        <taxon>Bacteria</taxon>
        <taxon>Bacillati</taxon>
        <taxon>Actinomycetota</taxon>
        <taxon>Actinomycetes</taxon>
        <taxon>Frankiales</taxon>
        <taxon>Frankiaceae</taxon>
        <taxon>Frankia</taxon>
    </lineage>
</organism>
<accession>A0A2I2KIZ5</accession>